<dbReference type="InterPro" id="IPR032821">
    <property type="entry name" value="PKS_assoc"/>
</dbReference>
<dbReference type="InterPro" id="IPR014030">
    <property type="entry name" value="Ketoacyl_synth_N"/>
</dbReference>
<accession>A0A1H9NJS6</accession>
<gene>
    <name evidence="4" type="ORF">SAMN05216188_110248</name>
</gene>
<evidence type="ECO:0000256" key="1">
    <source>
        <dbReference type="ARBA" id="ARBA00022679"/>
    </source>
</evidence>
<keyword evidence="5" id="KW-1185">Reference proteome</keyword>
<dbReference type="InterPro" id="IPR016039">
    <property type="entry name" value="Thiolase-like"/>
</dbReference>
<proteinExistence type="inferred from homology"/>
<name>A0A1H9NJS6_9PSEU</name>
<organism evidence="4 5">
    <name type="scientific">Lentzea xinjiangensis</name>
    <dbReference type="NCBI Taxonomy" id="402600"/>
    <lineage>
        <taxon>Bacteria</taxon>
        <taxon>Bacillati</taxon>
        <taxon>Actinomycetota</taxon>
        <taxon>Actinomycetes</taxon>
        <taxon>Pseudonocardiales</taxon>
        <taxon>Pseudonocardiaceae</taxon>
        <taxon>Lentzea</taxon>
    </lineage>
</organism>
<dbReference type="Proteomes" id="UP000199352">
    <property type="component" value="Unassembled WGS sequence"/>
</dbReference>
<dbReference type="Pfam" id="PF02801">
    <property type="entry name" value="Ketoacyl-synt_C"/>
    <property type="match status" value="1"/>
</dbReference>
<dbReference type="GO" id="GO:0004312">
    <property type="term" value="F:fatty acid synthase activity"/>
    <property type="evidence" value="ECO:0007669"/>
    <property type="project" value="TreeGrafter"/>
</dbReference>
<evidence type="ECO:0000259" key="3">
    <source>
        <dbReference type="PROSITE" id="PS52004"/>
    </source>
</evidence>
<dbReference type="GO" id="GO:0006633">
    <property type="term" value="P:fatty acid biosynthetic process"/>
    <property type="evidence" value="ECO:0007669"/>
    <property type="project" value="TreeGrafter"/>
</dbReference>
<evidence type="ECO:0000313" key="4">
    <source>
        <dbReference type="EMBL" id="SER36151.1"/>
    </source>
</evidence>
<comment type="similarity">
    <text evidence="2">Belongs to the thiolase-like superfamily. Beta-ketoacyl-ACP synthases family.</text>
</comment>
<dbReference type="Gene3D" id="3.40.47.10">
    <property type="match status" value="1"/>
</dbReference>
<keyword evidence="1 2" id="KW-0808">Transferase</keyword>
<dbReference type="OrthoDB" id="3651481at2"/>
<sequence>MADVDELRGYLQRAVAELRETRAALRSRHEPIVVLGASCRYPGGVTSVEDLWQLVSDGRDAISPPPAERGWPSDAHAGGYLDALTEFDPAFFGLTADQAVVLDPQQRLLLETSWEAITESGLDPSALRGSRTGVFVGSMYNDFYYHWRDRLPQEQGAHLVLGSSTSMTAGRLSYTFGFHSASVAVDTACSSGVVALHQAVSALRRNECDLALVAGVSIAASPAMFDFSHSMDMLSPSAKCRSFADGADGWALSEGAATVVLQRQSDHERGELPALAVIRGVAVNHVGGGPGLALPATAPQVQVIEAALADAGLTAEDVDVVEGHGTGTPLGDAVEVTALSRAYGAHRPADRPLWLGSLKSNLGHTQAAGGLGGLLKMAMAMRHGVIPQSLHADNPSRHIDWDRANIRLVDRSIRWPAEGRPRRAAVSSFGISGTNTHVVLEEPAPDVAGRRSSVARPRYRRARFWPSGSAHPTENDR</sequence>
<feature type="domain" description="Ketosynthase family 3 (KS3)" evidence="3">
    <location>
        <begin position="29"/>
        <end position="442"/>
    </location>
</feature>
<dbReference type="STRING" id="402600.SAMN05216188_110248"/>
<dbReference type="InterPro" id="IPR050091">
    <property type="entry name" value="PKS_NRPS_Biosynth_Enz"/>
</dbReference>
<dbReference type="EMBL" id="FOFR01000010">
    <property type="protein sequence ID" value="SER36151.1"/>
    <property type="molecule type" value="Genomic_DNA"/>
</dbReference>
<dbReference type="SMART" id="SM00825">
    <property type="entry name" value="PKS_KS"/>
    <property type="match status" value="1"/>
</dbReference>
<dbReference type="Pfam" id="PF00109">
    <property type="entry name" value="ketoacyl-synt"/>
    <property type="match status" value="1"/>
</dbReference>
<evidence type="ECO:0000256" key="2">
    <source>
        <dbReference type="RuleBase" id="RU003694"/>
    </source>
</evidence>
<dbReference type="InterPro" id="IPR020841">
    <property type="entry name" value="PKS_Beta-ketoAc_synthase_dom"/>
</dbReference>
<dbReference type="PANTHER" id="PTHR43775:SF51">
    <property type="entry name" value="INACTIVE PHENOLPHTHIOCEROL SYNTHESIS POLYKETIDE SYNTHASE TYPE I PKS1-RELATED"/>
    <property type="match status" value="1"/>
</dbReference>
<dbReference type="PANTHER" id="PTHR43775">
    <property type="entry name" value="FATTY ACID SYNTHASE"/>
    <property type="match status" value="1"/>
</dbReference>
<evidence type="ECO:0000313" key="5">
    <source>
        <dbReference type="Proteomes" id="UP000199352"/>
    </source>
</evidence>
<dbReference type="InterPro" id="IPR014031">
    <property type="entry name" value="Ketoacyl_synth_C"/>
</dbReference>
<protein>
    <submittedName>
        <fullName evidence="4">Candicidin polyketide synthase FscE</fullName>
    </submittedName>
</protein>
<dbReference type="CDD" id="cd00833">
    <property type="entry name" value="PKS"/>
    <property type="match status" value="1"/>
</dbReference>
<dbReference type="SUPFAM" id="SSF53901">
    <property type="entry name" value="Thiolase-like"/>
    <property type="match status" value="1"/>
</dbReference>
<dbReference type="Pfam" id="PF16197">
    <property type="entry name" value="KAsynt_C_assoc"/>
    <property type="match status" value="1"/>
</dbReference>
<dbReference type="RefSeq" id="WP_089953593.1">
    <property type="nucleotide sequence ID" value="NZ_FOFR01000010.1"/>
</dbReference>
<dbReference type="AlphaFoldDB" id="A0A1H9NJS6"/>
<reference evidence="5" key="1">
    <citation type="submission" date="2016-10" db="EMBL/GenBank/DDBJ databases">
        <authorList>
            <person name="Varghese N."/>
            <person name="Submissions S."/>
        </authorList>
    </citation>
    <scope>NUCLEOTIDE SEQUENCE [LARGE SCALE GENOMIC DNA]</scope>
    <source>
        <strain evidence="5">CGMCC 4.3525</strain>
    </source>
</reference>
<dbReference type="PROSITE" id="PS52004">
    <property type="entry name" value="KS3_2"/>
    <property type="match status" value="1"/>
</dbReference>